<dbReference type="OrthoDB" id="9999172at2"/>
<dbReference type="Proteomes" id="UP000054314">
    <property type="component" value="Unassembled WGS sequence"/>
</dbReference>
<dbReference type="RefSeq" id="WP_035059144.1">
    <property type="nucleotide sequence ID" value="NZ_AXCZ01000041.1"/>
</dbReference>
<sequence length="142" mass="14572">MRGRSLALGATAMLIAGAGSHTHLEPLVQQALAPAYDASTQANLRHLGVALQSVALVQGDLTGVTPSGLEGWGWVPGEHIDLVVHVDGDRFWAVGQDVRPGAGAFTVTNGDGGHVRVSPLPTPQVDAQVAGVRFVRGATGGR</sequence>
<gene>
    <name evidence="1" type="ORF">N869_13740</name>
</gene>
<evidence type="ECO:0000313" key="1">
    <source>
        <dbReference type="EMBL" id="KGM13483.1"/>
    </source>
</evidence>
<dbReference type="AlphaFoldDB" id="A0A0A0BYJ6"/>
<keyword evidence="2" id="KW-1185">Reference proteome</keyword>
<dbReference type="EMBL" id="AXCZ01000041">
    <property type="protein sequence ID" value="KGM13483.1"/>
    <property type="molecule type" value="Genomic_DNA"/>
</dbReference>
<name>A0A0A0BYJ6_9CELL</name>
<comment type="caution">
    <text evidence="1">The sequence shown here is derived from an EMBL/GenBank/DDBJ whole genome shotgun (WGS) entry which is preliminary data.</text>
</comment>
<organism evidence="1 2">
    <name type="scientific">Cellulomonas bogoriensis 69B4 = DSM 16987</name>
    <dbReference type="NCBI Taxonomy" id="1386082"/>
    <lineage>
        <taxon>Bacteria</taxon>
        <taxon>Bacillati</taxon>
        <taxon>Actinomycetota</taxon>
        <taxon>Actinomycetes</taxon>
        <taxon>Micrococcales</taxon>
        <taxon>Cellulomonadaceae</taxon>
        <taxon>Cellulomonas</taxon>
    </lineage>
</organism>
<protein>
    <submittedName>
        <fullName evidence="1">Uncharacterized protein</fullName>
    </submittedName>
</protein>
<reference evidence="1 2" key="1">
    <citation type="submission" date="2013-08" db="EMBL/GenBank/DDBJ databases">
        <title>Genome sequencing of Cellulomonas bogoriensis 69B4.</title>
        <authorList>
            <person name="Chen F."/>
            <person name="Li Y."/>
            <person name="Wang G."/>
        </authorList>
    </citation>
    <scope>NUCLEOTIDE SEQUENCE [LARGE SCALE GENOMIC DNA]</scope>
    <source>
        <strain evidence="1 2">69B4</strain>
    </source>
</reference>
<accession>A0A0A0BYJ6</accession>
<proteinExistence type="predicted"/>
<evidence type="ECO:0000313" key="2">
    <source>
        <dbReference type="Proteomes" id="UP000054314"/>
    </source>
</evidence>